<dbReference type="STRING" id="1094558.ME5_01214"/>
<evidence type="ECO:0008006" key="5">
    <source>
        <dbReference type="Google" id="ProtNLM"/>
    </source>
</evidence>
<keyword evidence="4" id="KW-1185">Reference proteome</keyword>
<feature type="signal peptide" evidence="2">
    <location>
        <begin position="1"/>
        <end position="21"/>
    </location>
</feature>
<evidence type="ECO:0000313" key="3">
    <source>
        <dbReference type="EMBL" id="EJF88663.1"/>
    </source>
</evidence>
<dbReference type="eggNOG" id="COG1422">
    <property type="taxonomic scope" value="Bacteria"/>
</dbReference>
<accession>J0ZK08</accession>
<dbReference type="OrthoDB" id="8689941at2"/>
<dbReference type="Pfam" id="PF06476">
    <property type="entry name" value="DUF1090"/>
    <property type="match status" value="1"/>
</dbReference>
<feature type="chain" id="PRO_5005685449" description="Protein yqjC" evidence="2">
    <location>
        <begin position="22"/>
        <end position="127"/>
    </location>
</feature>
<dbReference type="PATRIC" id="fig|1094558.3.peg.1312"/>
<dbReference type="Proteomes" id="UP000008952">
    <property type="component" value="Unassembled WGS sequence"/>
</dbReference>
<evidence type="ECO:0000256" key="2">
    <source>
        <dbReference type="SAM" id="SignalP"/>
    </source>
</evidence>
<reference evidence="3 4" key="1">
    <citation type="submission" date="2012-03" db="EMBL/GenBank/DDBJ databases">
        <title>The Genome Sequence of Bartonella tamiae Th239.</title>
        <authorList>
            <consortium name="The Broad Institute Genome Sequencing Platform"/>
            <consortium name="The Broad Institute Genome Sequencing Center for Infectious Disease"/>
            <person name="Feldgarden M."/>
            <person name="Kirby J."/>
            <person name="Kosoy M."/>
            <person name="Birtles R."/>
            <person name="Probert W.S."/>
            <person name="Chiaraviglio L."/>
            <person name="Young S.K."/>
            <person name="Zeng Q."/>
            <person name="Gargeya S."/>
            <person name="Fitzgerald M."/>
            <person name="Haas B."/>
            <person name="Abouelleil A."/>
            <person name="Alvarado L."/>
            <person name="Arachchi H.M."/>
            <person name="Berlin A."/>
            <person name="Chapman S.B."/>
            <person name="Gearin G."/>
            <person name="Goldberg J."/>
            <person name="Griggs A."/>
            <person name="Gujja S."/>
            <person name="Hansen M."/>
            <person name="Heiman D."/>
            <person name="Howarth C."/>
            <person name="Larimer J."/>
            <person name="Lui A."/>
            <person name="MacDonald P.J.P."/>
            <person name="McCowen C."/>
            <person name="Montmayeur A."/>
            <person name="Murphy C."/>
            <person name="Neiman D."/>
            <person name="Pearson M."/>
            <person name="Priest M."/>
            <person name="Roberts A."/>
            <person name="Saif S."/>
            <person name="Shea T."/>
            <person name="Sisk P."/>
            <person name="Stolte C."/>
            <person name="Sykes S."/>
            <person name="Wortman J."/>
            <person name="Nusbaum C."/>
            <person name="Birren B."/>
        </authorList>
    </citation>
    <scope>NUCLEOTIDE SEQUENCE [LARGE SCALE GENOMIC DNA]</scope>
    <source>
        <strain evidence="3 4">Th239</strain>
    </source>
</reference>
<evidence type="ECO:0000313" key="4">
    <source>
        <dbReference type="Proteomes" id="UP000008952"/>
    </source>
</evidence>
<dbReference type="HOGENOM" id="CLU_139075_2_0_5"/>
<comment type="caution">
    <text evidence="3">The sequence shown here is derived from an EMBL/GenBank/DDBJ whole genome shotgun (WGS) entry which is preliminary data.</text>
</comment>
<dbReference type="EMBL" id="AIMB01000008">
    <property type="protein sequence ID" value="EJF88663.1"/>
    <property type="molecule type" value="Genomic_DNA"/>
</dbReference>
<name>J0ZK08_9HYPH</name>
<sequence length="127" mass="14344">MIKKILLSGVMVLALGHVASAQPALKGCAAKQKDIQTQLDYARKYNNKYEISGLEKALKENMRHCTDAKLTEKRQEKVAEKRQKVLKREAELSEAKAKGNPKKIEKKIKKLNEAKRELDSAKANLDK</sequence>
<proteinExistence type="predicted"/>
<evidence type="ECO:0000256" key="1">
    <source>
        <dbReference type="SAM" id="MobiDB-lite"/>
    </source>
</evidence>
<dbReference type="InterPro" id="IPR009468">
    <property type="entry name" value="DUF1090"/>
</dbReference>
<organism evidence="3 4">
    <name type="scientific">Bartonella tamiae Th239</name>
    <dbReference type="NCBI Taxonomy" id="1094558"/>
    <lineage>
        <taxon>Bacteria</taxon>
        <taxon>Pseudomonadati</taxon>
        <taxon>Pseudomonadota</taxon>
        <taxon>Alphaproteobacteria</taxon>
        <taxon>Hyphomicrobiales</taxon>
        <taxon>Bartonellaceae</taxon>
        <taxon>Bartonella</taxon>
    </lineage>
</organism>
<feature type="compositionally biased region" description="Basic and acidic residues" evidence="1">
    <location>
        <begin position="73"/>
        <end position="97"/>
    </location>
</feature>
<dbReference type="AlphaFoldDB" id="J0ZK08"/>
<dbReference type="RefSeq" id="WP_008039410.1">
    <property type="nucleotide sequence ID" value="NZ_JH725147.1"/>
</dbReference>
<keyword evidence="2" id="KW-0732">Signal</keyword>
<feature type="region of interest" description="Disordered" evidence="1">
    <location>
        <begin position="73"/>
        <end position="106"/>
    </location>
</feature>
<gene>
    <name evidence="3" type="ORF">ME5_01214</name>
</gene>
<protein>
    <recommendedName>
        <fullName evidence="5">Protein yqjC</fullName>
    </recommendedName>
</protein>